<dbReference type="InterPro" id="IPR009061">
    <property type="entry name" value="DNA-bd_dom_put_sf"/>
</dbReference>
<organism evidence="2">
    <name type="scientific">marine sediment metagenome</name>
    <dbReference type="NCBI Taxonomy" id="412755"/>
    <lineage>
        <taxon>unclassified sequences</taxon>
        <taxon>metagenomes</taxon>
        <taxon>ecological metagenomes</taxon>
    </lineage>
</organism>
<gene>
    <name evidence="2" type="ORF">S01H4_01742</name>
</gene>
<evidence type="ECO:0000313" key="2">
    <source>
        <dbReference type="EMBL" id="GAG70804.1"/>
    </source>
</evidence>
<dbReference type="AlphaFoldDB" id="X0ZN09"/>
<dbReference type="EMBL" id="BART01000338">
    <property type="protein sequence ID" value="GAG70804.1"/>
    <property type="molecule type" value="Genomic_DNA"/>
</dbReference>
<sequence length="118" mass="13875">MITTKEASLRLGKSHRTIRLYCQKGRLNCQKVGKNLYVDENSLDDILEVRVIGKNDEVRKKGKEKDTSKDLELPPYFVLVRQVGYLEAKVEMLEKENSLLKEQLTYQKTSWIKKLFKR</sequence>
<comment type="caution">
    <text evidence="2">The sequence shown here is derived from an EMBL/GenBank/DDBJ whole genome shotgun (WGS) entry which is preliminary data.</text>
</comment>
<name>X0ZN09_9ZZZZ</name>
<reference evidence="2" key="1">
    <citation type="journal article" date="2014" name="Front. Microbiol.">
        <title>High frequency of phylogenetically diverse reductive dehalogenase-homologous genes in deep subseafloor sedimentary metagenomes.</title>
        <authorList>
            <person name="Kawai M."/>
            <person name="Futagami T."/>
            <person name="Toyoda A."/>
            <person name="Takaki Y."/>
            <person name="Nishi S."/>
            <person name="Hori S."/>
            <person name="Arai W."/>
            <person name="Tsubouchi T."/>
            <person name="Morono Y."/>
            <person name="Uchiyama I."/>
            <person name="Ito T."/>
            <person name="Fujiyama A."/>
            <person name="Inagaki F."/>
            <person name="Takami H."/>
        </authorList>
    </citation>
    <scope>NUCLEOTIDE SEQUENCE</scope>
    <source>
        <strain evidence="2">Expedition CK06-06</strain>
    </source>
</reference>
<protein>
    <recommendedName>
        <fullName evidence="1">Helix-turn-helix domain-containing protein</fullName>
    </recommendedName>
</protein>
<proteinExistence type="predicted"/>
<accession>X0ZN09</accession>
<dbReference type="SUPFAM" id="SSF46955">
    <property type="entry name" value="Putative DNA-binding domain"/>
    <property type="match status" value="1"/>
</dbReference>
<evidence type="ECO:0000259" key="1">
    <source>
        <dbReference type="Pfam" id="PF12728"/>
    </source>
</evidence>
<dbReference type="InterPro" id="IPR041657">
    <property type="entry name" value="HTH_17"/>
</dbReference>
<feature type="domain" description="Helix-turn-helix" evidence="1">
    <location>
        <begin position="2"/>
        <end position="48"/>
    </location>
</feature>
<dbReference type="Pfam" id="PF12728">
    <property type="entry name" value="HTH_17"/>
    <property type="match status" value="1"/>
</dbReference>